<dbReference type="Gene3D" id="4.10.60.10">
    <property type="entry name" value="Zinc finger, CCHC-type"/>
    <property type="match status" value="1"/>
</dbReference>
<dbReference type="InterPro" id="IPR036875">
    <property type="entry name" value="Znf_CCHC_sf"/>
</dbReference>
<dbReference type="InterPro" id="IPR001878">
    <property type="entry name" value="Znf_CCHC"/>
</dbReference>
<reference evidence="4 5" key="1">
    <citation type="submission" date="2016-04" db="EMBL/GenBank/DDBJ databases">
        <title>Genome analyses suggest a sexual origin of heterokaryosis in a supposedly ancient asexual fungus.</title>
        <authorList>
            <person name="Ropars J."/>
            <person name="Sedzielewska K."/>
            <person name="Noel J."/>
            <person name="Charron P."/>
            <person name="Farinelli L."/>
            <person name="Marton T."/>
            <person name="Kruger M."/>
            <person name="Pelin A."/>
            <person name="Brachmann A."/>
            <person name="Corradi N."/>
        </authorList>
    </citation>
    <scope>NUCLEOTIDE SEQUENCE [LARGE SCALE GENOMIC DNA]</scope>
    <source>
        <strain evidence="4 5">C2</strain>
    </source>
</reference>
<keyword evidence="1" id="KW-0863">Zinc-finger</keyword>
<feature type="region of interest" description="Disordered" evidence="2">
    <location>
        <begin position="72"/>
        <end position="97"/>
    </location>
</feature>
<evidence type="ECO:0000259" key="3">
    <source>
        <dbReference type="PROSITE" id="PS50158"/>
    </source>
</evidence>
<keyword evidence="1" id="KW-0479">Metal-binding</keyword>
<dbReference type="GO" id="GO:0008270">
    <property type="term" value="F:zinc ion binding"/>
    <property type="evidence" value="ECO:0007669"/>
    <property type="project" value="UniProtKB-KW"/>
</dbReference>
<dbReference type="SMART" id="SM00343">
    <property type="entry name" value="ZnF_C2HC"/>
    <property type="match status" value="1"/>
</dbReference>
<comment type="caution">
    <text evidence="4">The sequence shown here is derived from an EMBL/GenBank/DDBJ whole genome shotgun (WGS) entry which is preliminary data.</text>
</comment>
<evidence type="ECO:0000256" key="2">
    <source>
        <dbReference type="SAM" id="MobiDB-lite"/>
    </source>
</evidence>
<evidence type="ECO:0000256" key="1">
    <source>
        <dbReference type="PROSITE-ProRule" id="PRU00047"/>
    </source>
</evidence>
<dbReference type="AlphaFoldDB" id="A0A2N1MFI8"/>
<dbReference type="EMBL" id="LLXL01002597">
    <property type="protein sequence ID" value="PKK60408.1"/>
    <property type="molecule type" value="Genomic_DNA"/>
</dbReference>
<dbReference type="GO" id="GO:0003676">
    <property type="term" value="F:nucleic acid binding"/>
    <property type="evidence" value="ECO:0007669"/>
    <property type="project" value="InterPro"/>
</dbReference>
<protein>
    <recommendedName>
        <fullName evidence="3">CCHC-type domain-containing protein</fullName>
    </recommendedName>
</protein>
<name>A0A2N1MFI8_9GLOM</name>
<organism evidence="4 5">
    <name type="scientific">Rhizophagus irregularis</name>
    <dbReference type="NCBI Taxonomy" id="588596"/>
    <lineage>
        <taxon>Eukaryota</taxon>
        <taxon>Fungi</taxon>
        <taxon>Fungi incertae sedis</taxon>
        <taxon>Mucoromycota</taxon>
        <taxon>Glomeromycotina</taxon>
        <taxon>Glomeromycetes</taxon>
        <taxon>Glomerales</taxon>
        <taxon>Glomeraceae</taxon>
        <taxon>Rhizophagus</taxon>
    </lineage>
</organism>
<dbReference type="PROSITE" id="PS50158">
    <property type="entry name" value="ZF_CCHC"/>
    <property type="match status" value="1"/>
</dbReference>
<evidence type="ECO:0000313" key="5">
    <source>
        <dbReference type="Proteomes" id="UP000233469"/>
    </source>
</evidence>
<dbReference type="SUPFAM" id="SSF57756">
    <property type="entry name" value="Retrovirus zinc finger-like domains"/>
    <property type="match status" value="1"/>
</dbReference>
<dbReference type="Pfam" id="PF00098">
    <property type="entry name" value="zf-CCHC"/>
    <property type="match status" value="1"/>
</dbReference>
<gene>
    <name evidence="4" type="ORF">RhiirC2_793346</name>
</gene>
<dbReference type="Proteomes" id="UP000233469">
    <property type="component" value="Unassembled WGS sequence"/>
</dbReference>
<evidence type="ECO:0000313" key="4">
    <source>
        <dbReference type="EMBL" id="PKK60408.1"/>
    </source>
</evidence>
<proteinExistence type="predicted"/>
<accession>A0A2N1MFI8</accession>
<sequence>MEMVLNDARLFAEHEWRNDSCSIEGITAALSQMHTETKPTNHISNNNNNNQSRNNSGCFVCGRTGHIAKNCHQRNNQQNNKGKDMSLETAITSSTTG</sequence>
<reference evidence="4 5" key="2">
    <citation type="submission" date="2017-10" db="EMBL/GenBank/DDBJ databases">
        <title>Extensive intraspecific genome diversity in a model arbuscular mycorrhizal fungus.</title>
        <authorList>
            <person name="Chen E.C.H."/>
            <person name="Morin E."/>
            <person name="Baudet D."/>
            <person name="Noel J."/>
            <person name="Ndikumana S."/>
            <person name="Charron P."/>
            <person name="St-Onge C."/>
            <person name="Giorgi J."/>
            <person name="Grigoriev I.V."/>
            <person name="Roux C."/>
            <person name="Martin F.M."/>
            <person name="Corradi N."/>
        </authorList>
    </citation>
    <scope>NUCLEOTIDE SEQUENCE [LARGE SCALE GENOMIC DNA]</scope>
    <source>
        <strain evidence="4 5">C2</strain>
    </source>
</reference>
<feature type="domain" description="CCHC-type" evidence="3">
    <location>
        <begin position="58"/>
        <end position="71"/>
    </location>
</feature>
<keyword evidence="1" id="KW-0862">Zinc</keyword>